<feature type="transmembrane region" description="Helical" evidence="1">
    <location>
        <begin position="53"/>
        <end position="75"/>
    </location>
</feature>
<dbReference type="AlphaFoldDB" id="A0A5C6DSJ8"/>
<evidence type="ECO:0000256" key="1">
    <source>
        <dbReference type="SAM" id="Phobius"/>
    </source>
</evidence>
<feature type="transmembrane region" description="Helical" evidence="1">
    <location>
        <begin position="221"/>
        <end position="241"/>
    </location>
</feature>
<feature type="transmembrane region" description="Helical" evidence="1">
    <location>
        <begin position="247"/>
        <end position="272"/>
    </location>
</feature>
<keyword evidence="1" id="KW-0812">Transmembrane</keyword>
<feature type="transmembrane region" description="Helical" evidence="1">
    <location>
        <begin position="165"/>
        <end position="187"/>
    </location>
</feature>
<name>A0A5C6DSJ8_9BACT</name>
<comment type="caution">
    <text evidence="2">The sequence shown here is derived from an EMBL/GenBank/DDBJ whole genome shotgun (WGS) entry which is preliminary data.</text>
</comment>
<dbReference type="EMBL" id="SJPY01000006">
    <property type="protein sequence ID" value="TWU38907.1"/>
    <property type="molecule type" value="Genomic_DNA"/>
</dbReference>
<dbReference type="Proteomes" id="UP000315471">
    <property type="component" value="Unassembled WGS sequence"/>
</dbReference>
<feature type="transmembrane region" description="Helical" evidence="1">
    <location>
        <begin position="193"/>
        <end position="209"/>
    </location>
</feature>
<organism evidence="2 3">
    <name type="scientific">Novipirellula aureliae</name>
    <dbReference type="NCBI Taxonomy" id="2527966"/>
    <lineage>
        <taxon>Bacteria</taxon>
        <taxon>Pseudomonadati</taxon>
        <taxon>Planctomycetota</taxon>
        <taxon>Planctomycetia</taxon>
        <taxon>Pirellulales</taxon>
        <taxon>Pirellulaceae</taxon>
        <taxon>Novipirellula</taxon>
    </lineage>
</organism>
<evidence type="ECO:0000313" key="3">
    <source>
        <dbReference type="Proteomes" id="UP000315471"/>
    </source>
</evidence>
<reference evidence="2 3" key="1">
    <citation type="submission" date="2019-02" db="EMBL/GenBank/DDBJ databases">
        <title>Deep-cultivation of Planctomycetes and their phenomic and genomic characterization uncovers novel biology.</title>
        <authorList>
            <person name="Wiegand S."/>
            <person name="Jogler M."/>
            <person name="Boedeker C."/>
            <person name="Pinto D."/>
            <person name="Vollmers J."/>
            <person name="Rivas-Marin E."/>
            <person name="Kohn T."/>
            <person name="Peeters S.H."/>
            <person name="Heuer A."/>
            <person name="Rast P."/>
            <person name="Oberbeckmann S."/>
            <person name="Bunk B."/>
            <person name="Jeske O."/>
            <person name="Meyerdierks A."/>
            <person name="Storesund J.E."/>
            <person name="Kallscheuer N."/>
            <person name="Luecker S."/>
            <person name="Lage O.M."/>
            <person name="Pohl T."/>
            <person name="Merkel B.J."/>
            <person name="Hornburger P."/>
            <person name="Mueller R.-W."/>
            <person name="Bruemmer F."/>
            <person name="Labrenz M."/>
            <person name="Spormann A.M."/>
            <person name="Op Den Camp H."/>
            <person name="Overmann J."/>
            <person name="Amann R."/>
            <person name="Jetten M.S.M."/>
            <person name="Mascher T."/>
            <person name="Medema M.H."/>
            <person name="Devos D.P."/>
            <person name="Kaster A.-K."/>
            <person name="Ovreas L."/>
            <person name="Rohde M."/>
            <person name="Galperin M.Y."/>
            <person name="Jogler C."/>
        </authorList>
    </citation>
    <scope>NUCLEOTIDE SEQUENCE [LARGE SCALE GENOMIC DNA]</scope>
    <source>
        <strain evidence="2 3">Q31b</strain>
    </source>
</reference>
<sequence>MLSGSNFCRARSLSVDNEALLPITPKANHHPPITNMATDQASQRTFGGTRFRWFARGTAVGMLLVAVVNALSYFVRSSDWGNLIGEAESNDEAIGFPFVVWEAGNTYNGFYADYPMLFLNVLVAVSLGSILGVVVARHRDRLNRLVEDFEIEAAEESKRPIQFSLLGLLIVTTLCAVFVAIAVKVAARPETLLAIYSLGPICLVAIAMLPRRLSWQRRVAIITPSALMLIAVAIAVGIRLGMEFDKVMMGIFLCWTPQSAVAAIALTTTLFIQQARR</sequence>
<keyword evidence="1" id="KW-0472">Membrane</keyword>
<proteinExistence type="predicted"/>
<keyword evidence="1" id="KW-1133">Transmembrane helix</keyword>
<gene>
    <name evidence="2" type="ORF">Q31b_39850</name>
</gene>
<keyword evidence="3" id="KW-1185">Reference proteome</keyword>
<evidence type="ECO:0000313" key="2">
    <source>
        <dbReference type="EMBL" id="TWU38907.1"/>
    </source>
</evidence>
<accession>A0A5C6DSJ8</accession>
<protein>
    <submittedName>
        <fullName evidence="2">Uncharacterized protein</fullName>
    </submittedName>
</protein>
<feature type="transmembrane region" description="Helical" evidence="1">
    <location>
        <begin position="117"/>
        <end position="136"/>
    </location>
</feature>